<dbReference type="OrthoDB" id="5331170at2759"/>
<organism evidence="1 2">
    <name type="scientific">Ramularia collo-cygni</name>
    <dbReference type="NCBI Taxonomy" id="112498"/>
    <lineage>
        <taxon>Eukaryota</taxon>
        <taxon>Fungi</taxon>
        <taxon>Dikarya</taxon>
        <taxon>Ascomycota</taxon>
        <taxon>Pezizomycotina</taxon>
        <taxon>Dothideomycetes</taxon>
        <taxon>Dothideomycetidae</taxon>
        <taxon>Mycosphaerellales</taxon>
        <taxon>Mycosphaerellaceae</taxon>
        <taxon>Ramularia</taxon>
    </lineage>
</organism>
<sequence>MANWYHNEPYTENYQQAAYNGFPFLPEYGPRRHAPREEPFITQRRGHKGWYQGDLRLPSSFKSKKYFVRPIDGARRGTLGRLKDVMSGEGPDVFVVANGDARTLHREIPGRERWSGWDKSGLHWPKHVNREAGEDMDWYPKRNFKSMPWARRERGEVYNFRTRAYEELRGSNRRDFWSDAHCHELSAGSADSSVKDSPLVKDTMLFKMLSKVHDTVTQLLRHSGII</sequence>
<proteinExistence type="predicted"/>
<name>A0A2D3UM97_9PEZI</name>
<accession>A0A2D3UM97</accession>
<dbReference type="RefSeq" id="XP_023623145.1">
    <property type="nucleotide sequence ID" value="XM_023767377.1"/>
</dbReference>
<keyword evidence="2" id="KW-1185">Reference proteome</keyword>
<dbReference type="Proteomes" id="UP000225277">
    <property type="component" value="Unassembled WGS sequence"/>
</dbReference>
<reference evidence="1 2" key="1">
    <citation type="submission" date="2016-03" db="EMBL/GenBank/DDBJ databases">
        <authorList>
            <person name="Ploux O."/>
        </authorList>
    </citation>
    <scope>NUCLEOTIDE SEQUENCE [LARGE SCALE GENOMIC DNA]</scope>
    <source>
        <strain evidence="1 2">URUG2</strain>
    </source>
</reference>
<protein>
    <submittedName>
        <fullName evidence="1">Uncharacterized protein</fullName>
    </submittedName>
</protein>
<dbReference type="GeneID" id="35597316"/>
<gene>
    <name evidence="1" type="ORF">RCC_02094</name>
</gene>
<dbReference type="AlphaFoldDB" id="A0A2D3UM97"/>
<evidence type="ECO:0000313" key="2">
    <source>
        <dbReference type="Proteomes" id="UP000225277"/>
    </source>
</evidence>
<dbReference type="EMBL" id="FJUY01000002">
    <property type="protein sequence ID" value="CZT16252.1"/>
    <property type="molecule type" value="Genomic_DNA"/>
</dbReference>
<evidence type="ECO:0000313" key="1">
    <source>
        <dbReference type="EMBL" id="CZT16252.1"/>
    </source>
</evidence>